<accession>A0ACC0BCB9</accession>
<gene>
    <name evidence="1" type="ORF">M9H77_10633</name>
</gene>
<evidence type="ECO:0000313" key="2">
    <source>
        <dbReference type="Proteomes" id="UP001060085"/>
    </source>
</evidence>
<sequence>MMEEKITHVEGLEALAPLKSSVAIAVNGSRKSKYIVQWALEKFIPEGVLLFKLLYVRPKIIAVPTPMGNSIPISQVRDDVATAFRKEMEWQANEKLLPYKMMCTRRKVQVEIIQMESDDVVNAIAEQVARGNIHKLVIGVSSRSLFSRGPNLSSRISGCTPSFCTVYAVSKGKLSSVRPSDSETTGSTRDNCSDTSSSNNNSSSYNSSSEWADQSSTASYSPFSSLSLPQQRFQALKTMNQALLHQRMNSKESIVIRSLSCKIGESDDDTSSCTSYSDVNDFYTATSSFGSLPADNQSYSTDSASISDFSSVNISFELEKLRIELRHLRGMYAMAQSEAIDASKKLNDLNKRRLEETIKLKEITLKEEEAKQLAKQEKEKYEATKREANYVKECAEREAAQKREAEAKVLQEAKEKEKLENALVGPVNPYQKFTWEEIVSATSSFSEDFRVGMGAYGSVYKCTLGHITAAVKVLHTKDAYRSKQFQQEIEILSRIRHPHLLILLGACPDHGCLVYEFMENGSLEERLLAKHNSVPLPWFERCRIAWEVASALAFLHKTKPKPIIHRDLKPANILLDHNLVSKIGDVGLSTMVQSTLSTSYKETGPVGTFCYIDPEYQRTGLVSPKSDVYALGIVILQLLTAKPAIALAHLVEKAIENDSISDVLDEDAGEWPIEETKKLATLALRCTELRGKDRPDLDDEVLPFLEKLKHIAAHKARDRAQPQAPNHFICPILKEVMDDPNVAADGYTYERKAIEGWFKENDTSPMTNLPLPHKNLLPNYTLLSAIMDWKSPKD</sequence>
<evidence type="ECO:0000313" key="1">
    <source>
        <dbReference type="EMBL" id="KAI5670269.1"/>
    </source>
</evidence>
<organism evidence="1 2">
    <name type="scientific">Catharanthus roseus</name>
    <name type="common">Madagascar periwinkle</name>
    <name type="synonym">Vinca rosea</name>
    <dbReference type="NCBI Taxonomy" id="4058"/>
    <lineage>
        <taxon>Eukaryota</taxon>
        <taxon>Viridiplantae</taxon>
        <taxon>Streptophyta</taxon>
        <taxon>Embryophyta</taxon>
        <taxon>Tracheophyta</taxon>
        <taxon>Spermatophyta</taxon>
        <taxon>Magnoliopsida</taxon>
        <taxon>eudicotyledons</taxon>
        <taxon>Gunneridae</taxon>
        <taxon>Pentapetalae</taxon>
        <taxon>asterids</taxon>
        <taxon>lamiids</taxon>
        <taxon>Gentianales</taxon>
        <taxon>Apocynaceae</taxon>
        <taxon>Rauvolfioideae</taxon>
        <taxon>Vinceae</taxon>
        <taxon>Catharanthinae</taxon>
        <taxon>Catharanthus</taxon>
    </lineage>
</organism>
<name>A0ACC0BCB9_CATRO</name>
<dbReference type="EMBL" id="CM044703">
    <property type="protein sequence ID" value="KAI5670269.1"/>
    <property type="molecule type" value="Genomic_DNA"/>
</dbReference>
<proteinExistence type="predicted"/>
<dbReference type="Proteomes" id="UP001060085">
    <property type="component" value="Linkage Group LG03"/>
</dbReference>
<protein>
    <submittedName>
        <fullName evidence="1">Uncharacterized protein</fullName>
    </submittedName>
</protein>
<keyword evidence="2" id="KW-1185">Reference proteome</keyword>
<comment type="caution">
    <text evidence="1">The sequence shown here is derived from an EMBL/GenBank/DDBJ whole genome shotgun (WGS) entry which is preliminary data.</text>
</comment>
<reference evidence="2" key="1">
    <citation type="journal article" date="2023" name="Nat. Plants">
        <title>Single-cell RNA sequencing provides a high-resolution roadmap for understanding the multicellular compartmentation of specialized metabolism.</title>
        <authorList>
            <person name="Sun S."/>
            <person name="Shen X."/>
            <person name="Li Y."/>
            <person name="Li Y."/>
            <person name="Wang S."/>
            <person name="Li R."/>
            <person name="Zhang H."/>
            <person name="Shen G."/>
            <person name="Guo B."/>
            <person name="Wei J."/>
            <person name="Xu J."/>
            <person name="St-Pierre B."/>
            <person name="Chen S."/>
            <person name="Sun C."/>
        </authorList>
    </citation>
    <scope>NUCLEOTIDE SEQUENCE [LARGE SCALE GENOMIC DNA]</scope>
</reference>